<accession>A0ABP3JNH9</accession>
<keyword evidence="3" id="KW-1185">Reference proteome</keyword>
<protein>
    <submittedName>
        <fullName evidence="2">Uncharacterized protein</fullName>
    </submittedName>
</protein>
<evidence type="ECO:0000313" key="3">
    <source>
        <dbReference type="Proteomes" id="UP001499895"/>
    </source>
</evidence>
<feature type="region of interest" description="Disordered" evidence="1">
    <location>
        <begin position="1"/>
        <end position="21"/>
    </location>
</feature>
<feature type="region of interest" description="Disordered" evidence="1">
    <location>
        <begin position="33"/>
        <end position="73"/>
    </location>
</feature>
<evidence type="ECO:0000256" key="1">
    <source>
        <dbReference type="SAM" id="MobiDB-lite"/>
    </source>
</evidence>
<evidence type="ECO:0000313" key="2">
    <source>
        <dbReference type="EMBL" id="GAA0459495.1"/>
    </source>
</evidence>
<comment type="caution">
    <text evidence="2">The sequence shown here is derived from an EMBL/GenBank/DDBJ whole genome shotgun (WGS) entry which is preliminary data.</text>
</comment>
<sequence length="73" mass="7254">MSAEAGDPEAGAAPAEVDGDVGAAVEGMSGLLVSGTGNGDGVGRVERWGPAGSRWGGDVSAERNREGPQVRYP</sequence>
<proteinExistence type="predicted"/>
<dbReference type="EMBL" id="BAAAHB010000017">
    <property type="protein sequence ID" value="GAA0459495.1"/>
    <property type="molecule type" value="Genomic_DNA"/>
</dbReference>
<gene>
    <name evidence="2" type="ORF">GCM10009544_22560</name>
</gene>
<name>A0ABP3JNH9_9ACTN</name>
<dbReference type="Proteomes" id="UP001499895">
    <property type="component" value="Unassembled WGS sequence"/>
</dbReference>
<reference evidence="3" key="1">
    <citation type="journal article" date="2019" name="Int. J. Syst. Evol. Microbiol.">
        <title>The Global Catalogue of Microorganisms (GCM) 10K type strain sequencing project: providing services to taxonomists for standard genome sequencing and annotation.</title>
        <authorList>
            <consortium name="The Broad Institute Genomics Platform"/>
            <consortium name="The Broad Institute Genome Sequencing Center for Infectious Disease"/>
            <person name="Wu L."/>
            <person name="Ma J."/>
        </authorList>
    </citation>
    <scope>NUCLEOTIDE SEQUENCE [LARGE SCALE GENOMIC DNA]</scope>
    <source>
        <strain evidence="3">JCM 10649</strain>
    </source>
</reference>
<organism evidence="2 3">
    <name type="scientific">Streptomyces stramineus</name>
    <dbReference type="NCBI Taxonomy" id="173861"/>
    <lineage>
        <taxon>Bacteria</taxon>
        <taxon>Bacillati</taxon>
        <taxon>Actinomycetota</taxon>
        <taxon>Actinomycetes</taxon>
        <taxon>Kitasatosporales</taxon>
        <taxon>Streptomycetaceae</taxon>
        <taxon>Streptomyces</taxon>
    </lineage>
</organism>
<feature type="compositionally biased region" description="Basic and acidic residues" evidence="1">
    <location>
        <begin position="60"/>
        <end position="73"/>
    </location>
</feature>